<dbReference type="Proteomes" id="UP000031449">
    <property type="component" value="Chromosome"/>
</dbReference>
<dbReference type="Gene3D" id="3.90.440.10">
    <property type="entry name" value="Nitric Oxide Synthase,Heme Domain,Chain A domain 2"/>
    <property type="match status" value="1"/>
</dbReference>
<evidence type="ECO:0000256" key="11">
    <source>
        <dbReference type="PIRNR" id="PIRNR037219"/>
    </source>
</evidence>
<organism evidence="14 15">
    <name type="scientific">Jeotgalibacillus malaysiensis</name>
    <dbReference type="NCBI Taxonomy" id="1508404"/>
    <lineage>
        <taxon>Bacteria</taxon>
        <taxon>Bacillati</taxon>
        <taxon>Bacillota</taxon>
        <taxon>Bacilli</taxon>
        <taxon>Bacillales</taxon>
        <taxon>Caryophanaceae</taxon>
        <taxon>Jeotgalibacillus</taxon>
    </lineage>
</organism>
<comment type="catalytic activity">
    <reaction evidence="10">
        <text>3 reduced [flavodoxin] + 2 L-arginine + 4 O2 = 3 oxidized [flavodoxin] + 2 L-citrulline + 2 nitric oxide + 4 H2O + 5 H(+)</text>
        <dbReference type="Rhea" id="RHEA:52324"/>
        <dbReference type="Rhea" id="RHEA-COMP:10622"/>
        <dbReference type="Rhea" id="RHEA-COMP:10623"/>
        <dbReference type="ChEBI" id="CHEBI:15377"/>
        <dbReference type="ChEBI" id="CHEBI:15378"/>
        <dbReference type="ChEBI" id="CHEBI:15379"/>
        <dbReference type="ChEBI" id="CHEBI:16480"/>
        <dbReference type="ChEBI" id="CHEBI:32682"/>
        <dbReference type="ChEBI" id="CHEBI:57618"/>
        <dbReference type="ChEBI" id="CHEBI:57743"/>
        <dbReference type="ChEBI" id="CHEBI:58210"/>
        <dbReference type="EC" id="1.14.14.47"/>
    </reaction>
</comment>
<dbReference type="GO" id="GO:0020037">
    <property type="term" value="F:heme binding"/>
    <property type="evidence" value="ECO:0007669"/>
    <property type="project" value="InterPro"/>
</dbReference>
<dbReference type="PANTHER" id="PTHR43410:SF1">
    <property type="entry name" value="NITRIC OXIDE SYNTHASE"/>
    <property type="match status" value="1"/>
</dbReference>
<comment type="subunit">
    <text evidence="11">Homodimer.</text>
</comment>
<dbReference type="GO" id="GO:0006809">
    <property type="term" value="P:nitric oxide biosynthetic process"/>
    <property type="evidence" value="ECO:0007669"/>
    <property type="project" value="InterPro"/>
</dbReference>
<sequence length="379" mass="43780">MTEHPIYQKAASFIRQFYSENHLSEADCEDRLLEIAKSIREHGTYEHTSDELLYGAKLAWRNSNRCIGRLFWNSLNVFDRRDAVTEEEVKEALLEHIEYATNGGKIRSTVTIFKPSQKTHDPVRIYNHQLIRYAGYKQEDGSITGDPHSVDMTEFCIALGWQGRGTPFDILPLVIQVGQNDPYLFDIPDRYIKEVQITHPDNQLFNELDLRWYAVPIISEMKLEIGGVEYPASPFNGWYMETEIAARNFADESRYNMLRPVAEAFNLNTQLHSTMWKDRAVLELCTAVMHSFKQAGASIVDHHSASQQFELFEQKEKAEGREVTGDWTWLIPPVSPASTHIFHQQYDNTWKSPNFFYQKSMLNNQVPEKLTCPFTGANS</sequence>
<feature type="binding site" description="axial binding residue" evidence="12">
    <location>
        <position position="66"/>
    </location>
    <ligand>
        <name>heme</name>
        <dbReference type="ChEBI" id="CHEBI:30413"/>
    </ligand>
    <ligandPart>
        <name>Fe</name>
        <dbReference type="ChEBI" id="CHEBI:18248"/>
    </ligandPart>
</feature>
<dbReference type="InterPro" id="IPR036119">
    <property type="entry name" value="NOS_N_sf"/>
</dbReference>
<dbReference type="HOGENOM" id="CLU_040293_0_0_9"/>
<evidence type="ECO:0000256" key="5">
    <source>
        <dbReference type="ARBA" id="ARBA00018859"/>
    </source>
</evidence>
<dbReference type="Pfam" id="PF02898">
    <property type="entry name" value="NO_synthase"/>
    <property type="match status" value="1"/>
</dbReference>
<evidence type="ECO:0000256" key="4">
    <source>
        <dbReference type="ARBA" id="ARBA00012735"/>
    </source>
</evidence>
<evidence type="ECO:0000256" key="7">
    <source>
        <dbReference type="ARBA" id="ARBA00022723"/>
    </source>
</evidence>
<evidence type="ECO:0000256" key="10">
    <source>
        <dbReference type="ARBA" id="ARBA00048713"/>
    </source>
</evidence>
<proteinExistence type="inferred from homology"/>
<evidence type="ECO:0000256" key="12">
    <source>
        <dbReference type="PIRSR" id="PIRSR037219-1"/>
    </source>
</evidence>
<dbReference type="SUPFAM" id="SSF56512">
    <property type="entry name" value="Nitric oxide (NO) synthase oxygenase domain"/>
    <property type="match status" value="1"/>
</dbReference>
<dbReference type="InterPro" id="IPR044944">
    <property type="entry name" value="NOS_dom_3"/>
</dbReference>
<keyword evidence="9 11" id="KW-0408">Iron</keyword>
<dbReference type="STRING" id="1508404.JMA_12200"/>
<keyword evidence="8 11" id="KW-0560">Oxidoreductase</keyword>
<dbReference type="Gene3D" id="3.90.1230.10">
    <property type="entry name" value="Nitric Oxide Synthase, Chain A, domain 3"/>
    <property type="match status" value="1"/>
</dbReference>
<dbReference type="InterPro" id="IPR017142">
    <property type="entry name" value="Nitric_oxide_synthase_Oase-su"/>
</dbReference>
<name>A0A0B5APF7_9BACL</name>
<evidence type="ECO:0000256" key="2">
    <source>
        <dbReference type="ARBA" id="ARBA00002642"/>
    </source>
</evidence>
<reference evidence="14 15" key="1">
    <citation type="submission" date="2014-08" db="EMBL/GenBank/DDBJ databases">
        <title>Complete genome of a marine bacteria Jeotgalibacillus malaysiensis.</title>
        <authorList>
            <person name="Yaakop A.S."/>
            <person name="Chan K.-G."/>
            <person name="Goh K.M."/>
        </authorList>
    </citation>
    <scope>NUCLEOTIDE SEQUENCE [LARGE SCALE GENOMIC DNA]</scope>
    <source>
        <strain evidence="14 15">D5</strain>
    </source>
</reference>
<keyword evidence="7 11" id="KW-0479">Metal-binding</keyword>
<evidence type="ECO:0000256" key="6">
    <source>
        <dbReference type="ARBA" id="ARBA00022617"/>
    </source>
</evidence>
<evidence type="ECO:0000313" key="14">
    <source>
        <dbReference type="EMBL" id="AJD90537.1"/>
    </source>
</evidence>
<dbReference type="InterPro" id="IPR050607">
    <property type="entry name" value="NOS"/>
</dbReference>
<accession>A0A0B5APF7</accession>
<dbReference type="InterPro" id="IPR044943">
    <property type="entry name" value="NOS_dom_1"/>
</dbReference>
<dbReference type="Gene3D" id="3.90.340.10">
    <property type="entry name" value="Nitric Oxide Synthase, Chain A, domain 1"/>
    <property type="match status" value="1"/>
</dbReference>
<dbReference type="AlphaFoldDB" id="A0A0B5APF7"/>
<protein>
    <recommendedName>
        <fullName evidence="5 11">Nitric oxide synthase oxygenase</fullName>
        <ecNumber evidence="4 11">1.14.14.47</ecNumber>
    </recommendedName>
</protein>
<dbReference type="BioCyc" id="JESP1508404:G14D9-10455-MONOMER"/>
<dbReference type="OrthoDB" id="3398374at2"/>
<comment type="similarity">
    <text evidence="3 11">Belongs to the NOS family. Bacterial NOS oxygenase subfamily.</text>
</comment>
<comment type="miscellaneous">
    <text evidence="11">This protein is similar to the oxygenase domain of eukaryotic nitric oxide synthases but lacks the reductase domain which, in eukaryotes, is responsible for transfer of electrons to the ferric heme during nitric oxide synthesis.</text>
</comment>
<feature type="domain" description="Nitric oxide synthase (NOS)" evidence="13">
    <location>
        <begin position="65"/>
        <end position="72"/>
    </location>
</feature>
<dbReference type="PROSITE" id="PS60001">
    <property type="entry name" value="NOS"/>
    <property type="match status" value="1"/>
</dbReference>
<dbReference type="InterPro" id="IPR044940">
    <property type="entry name" value="NOS_dom_2"/>
</dbReference>
<dbReference type="PANTHER" id="PTHR43410">
    <property type="entry name" value="NITRIC OXIDE SYNTHASE OXYGENASE"/>
    <property type="match status" value="1"/>
</dbReference>
<dbReference type="PIRSF" id="PIRSF037219">
    <property type="entry name" value="NOS_oxygenase"/>
    <property type="match status" value="1"/>
</dbReference>
<dbReference type="CDD" id="cd00575">
    <property type="entry name" value="NOS_oxygenase"/>
    <property type="match status" value="1"/>
</dbReference>
<evidence type="ECO:0000256" key="3">
    <source>
        <dbReference type="ARBA" id="ARBA00005411"/>
    </source>
</evidence>
<dbReference type="KEGG" id="jeo:JMA_12200"/>
<dbReference type="InterPro" id="IPR004030">
    <property type="entry name" value="NOS_N"/>
</dbReference>
<keyword evidence="6 11" id="KW-0349">Heme</keyword>
<comment type="function">
    <text evidence="2 11">Catalyzes the production of nitric oxide.</text>
</comment>
<evidence type="ECO:0000313" key="15">
    <source>
        <dbReference type="Proteomes" id="UP000031449"/>
    </source>
</evidence>
<dbReference type="EC" id="1.14.14.47" evidence="4 11"/>
<dbReference type="GO" id="GO:0004517">
    <property type="term" value="F:nitric-oxide synthase activity"/>
    <property type="evidence" value="ECO:0007669"/>
    <property type="project" value="InterPro"/>
</dbReference>
<evidence type="ECO:0000259" key="13">
    <source>
        <dbReference type="PROSITE" id="PS60001"/>
    </source>
</evidence>
<gene>
    <name evidence="14" type="ORF">JMA_12200</name>
</gene>
<dbReference type="EMBL" id="CP009416">
    <property type="protein sequence ID" value="AJD90537.1"/>
    <property type="molecule type" value="Genomic_DNA"/>
</dbReference>
<evidence type="ECO:0000256" key="9">
    <source>
        <dbReference type="ARBA" id="ARBA00023004"/>
    </source>
</evidence>
<dbReference type="GO" id="GO:0046872">
    <property type="term" value="F:metal ion binding"/>
    <property type="evidence" value="ECO:0007669"/>
    <property type="project" value="UniProtKB-KW"/>
</dbReference>
<comment type="cofactor">
    <cofactor evidence="1 11 12">
        <name>heme</name>
        <dbReference type="ChEBI" id="CHEBI:30413"/>
    </cofactor>
</comment>
<keyword evidence="15" id="KW-1185">Reference proteome</keyword>
<evidence type="ECO:0000256" key="1">
    <source>
        <dbReference type="ARBA" id="ARBA00001971"/>
    </source>
</evidence>
<evidence type="ECO:0000256" key="8">
    <source>
        <dbReference type="ARBA" id="ARBA00023002"/>
    </source>
</evidence>